<dbReference type="Proteomes" id="UP001249851">
    <property type="component" value="Unassembled WGS sequence"/>
</dbReference>
<reference evidence="1" key="2">
    <citation type="journal article" date="2023" name="Science">
        <title>Genomic signatures of disease resistance in endangered staghorn corals.</title>
        <authorList>
            <person name="Vollmer S.V."/>
            <person name="Selwyn J.D."/>
            <person name="Despard B.A."/>
            <person name="Roesel C.L."/>
        </authorList>
    </citation>
    <scope>NUCLEOTIDE SEQUENCE</scope>
    <source>
        <strain evidence="1">K2</strain>
    </source>
</reference>
<name>A0AAD9QI21_ACRCE</name>
<organism evidence="1 2">
    <name type="scientific">Acropora cervicornis</name>
    <name type="common">Staghorn coral</name>
    <dbReference type="NCBI Taxonomy" id="6130"/>
    <lineage>
        <taxon>Eukaryota</taxon>
        <taxon>Metazoa</taxon>
        <taxon>Cnidaria</taxon>
        <taxon>Anthozoa</taxon>
        <taxon>Hexacorallia</taxon>
        <taxon>Scleractinia</taxon>
        <taxon>Astrocoeniina</taxon>
        <taxon>Acroporidae</taxon>
        <taxon>Acropora</taxon>
    </lineage>
</organism>
<gene>
    <name evidence="1" type="ORF">P5673_015012</name>
</gene>
<accession>A0AAD9QI21</accession>
<keyword evidence="2" id="KW-1185">Reference proteome</keyword>
<evidence type="ECO:0000313" key="2">
    <source>
        <dbReference type="Proteomes" id="UP001249851"/>
    </source>
</evidence>
<proteinExistence type="predicted"/>
<dbReference type="EMBL" id="JARQWQ010000031">
    <property type="protein sequence ID" value="KAK2561660.1"/>
    <property type="molecule type" value="Genomic_DNA"/>
</dbReference>
<reference evidence="1" key="1">
    <citation type="journal article" date="2023" name="G3 (Bethesda)">
        <title>Whole genome assembly and annotation of the endangered Caribbean coral Acropora cervicornis.</title>
        <authorList>
            <person name="Selwyn J.D."/>
            <person name="Vollmer S.V."/>
        </authorList>
    </citation>
    <scope>NUCLEOTIDE SEQUENCE</scope>
    <source>
        <strain evidence="1">K2</strain>
    </source>
</reference>
<comment type="caution">
    <text evidence="1">The sequence shown here is derived from an EMBL/GenBank/DDBJ whole genome shotgun (WGS) entry which is preliminary data.</text>
</comment>
<sequence>MDWSSCVICGSRKGEPLKCPVDSPHKDCEQVYKAFLQNVEQFKEFDATKSRASWHKSCHLKFSNSKLERARNKRKSDDNQDETLTRVKRQFLSSKAVCLFCGETGDLHEVMTLEVDEKVRKMATDLQDSALLKHLAGGDMIAIKIPQGKIPQKVYDKSN</sequence>
<dbReference type="PANTHER" id="PTHR47018">
    <property type="entry name" value="CXC DOMAIN-CONTAINING PROTEIN-RELATED"/>
    <property type="match status" value="1"/>
</dbReference>
<dbReference type="AlphaFoldDB" id="A0AAD9QI21"/>
<evidence type="ECO:0000313" key="1">
    <source>
        <dbReference type="EMBL" id="KAK2561660.1"/>
    </source>
</evidence>
<protein>
    <submittedName>
        <fullName evidence="1">Uncharacterized protein</fullName>
    </submittedName>
</protein>